<dbReference type="InterPro" id="IPR018528">
    <property type="entry name" value="Preph_deHydtase_CS"/>
</dbReference>
<accession>A0A6J7GJG1</accession>
<gene>
    <name evidence="10" type="ORF">UFOPK3495_01315</name>
</gene>
<dbReference type="GO" id="GO:0004664">
    <property type="term" value="F:prephenate dehydratase activity"/>
    <property type="evidence" value="ECO:0007669"/>
    <property type="project" value="UniProtKB-EC"/>
</dbReference>
<keyword evidence="4" id="KW-0057">Aromatic amino acid biosynthesis</keyword>
<dbReference type="EMBL" id="CAFBMC010000083">
    <property type="protein sequence ID" value="CAB4906748.1"/>
    <property type="molecule type" value="Genomic_DNA"/>
</dbReference>
<feature type="domain" description="ACT" evidence="9">
    <location>
        <begin position="198"/>
        <end position="275"/>
    </location>
</feature>
<dbReference type="FunFam" id="3.30.70.260:FF:000012">
    <property type="entry name" value="Prephenate dehydratase"/>
    <property type="match status" value="1"/>
</dbReference>
<comment type="pathway">
    <text evidence="1">Amino-acid biosynthesis; L-phenylalanine biosynthesis; phenylpyruvate from prephenate: step 1/1.</text>
</comment>
<evidence type="ECO:0000256" key="7">
    <source>
        <dbReference type="ARBA" id="ARBA00047848"/>
    </source>
</evidence>
<dbReference type="EC" id="4.2.1.51" evidence="2"/>
<dbReference type="PROSITE" id="PS51171">
    <property type="entry name" value="PREPHENATE_DEHYDR_3"/>
    <property type="match status" value="1"/>
</dbReference>
<proteinExistence type="predicted"/>
<sequence length="306" mass="32644">MTRIAFLGPRGTFAEAALRTMASAANAELIPAISVYAALEMVRDGLADQALVPMENSVEGSVPLTLDELSTDGGLVIVDEVVLAVTFALVVPRGVSLTSVARIATHPHAHAQVRGWLSANLPEVVVLPALSTAGAAEGLLDPERNYDAAVCQEIAAEIYGLDVLASDIGDTSDAHTRFVLVARDGVAPAATGADKTTLALYIHHDQPGALLAILNEFSVRGVNMTRIESRPTRKALGDYYFSVDIEGHISDARVAEALMGLHRVCLDVRYLGSYPRHDGKEPVLRDGVTDADFAEAQEWLRKLKGK</sequence>
<dbReference type="InterPro" id="IPR045865">
    <property type="entry name" value="ACT-like_dom_sf"/>
</dbReference>
<dbReference type="InterPro" id="IPR002912">
    <property type="entry name" value="ACT_dom"/>
</dbReference>
<reference evidence="10" key="1">
    <citation type="submission" date="2020-05" db="EMBL/GenBank/DDBJ databases">
        <authorList>
            <person name="Chiriac C."/>
            <person name="Salcher M."/>
            <person name="Ghai R."/>
            <person name="Kavagutti S V."/>
        </authorList>
    </citation>
    <scope>NUCLEOTIDE SEQUENCE</scope>
</reference>
<evidence type="ECO:0000256" key="6">
    <source>
        <dbReference type="ARBA" id="ARBA00023239"/>
    </source>
</evidence>
<dbReference type="Gene3D" id="3.30.70.260">
    <property type="match status" value="1"/>
</dbReference>
<feature type="domain" description="Prephenate dehydratase" evidence="8">
    <location>
        <begin position="3"/>
        <end position="183"/>
    </location>
</feature>
<dbReference type="InterPro" id="IPR001086">
    <property type="entry name" value="Preph_deHydtase"/>
</dbReference>
<evidence type="ECO:0000313" key="10">
    <source>
        <dbReference type="EMBL" id="CAB4906748.1"/>
    </source>
</evidence>
<dbReference type="Pfam" id="PF00800">
    <property type="entry name" value="PDT"/>
    <property type="match status" value="1"/>
</dbReference>
<evidence type="ECO:0000256" key="1">
    <source>
        <dbReference type="ARBA" id="ARBA00004741"/>
    </source>
</evidence>
<dbReference type="Gene3D" id="3.40.190.10">
    <property type="entry name" value="Periplasmic binding protein-like II"/>
    <property type="match status" value="2"/>
</dbReference>
<evidence type="ECO:0000259" key="9">
    <source>
        <dbReference type="PROSITE" id="PS51671"/>
    </source>
</evidence>
<protein>
    <recommendedName>
        <fullName evidence="2">prephenate dehydratase</fullName>
        <ecNumber evidence="2">4.2.1.51</ecNumber>
    </recommendedName>
</protein>
<dbReference type="SUPFAM" id="SSF55021">
    <property type="entry name" value="ACT-like"/>
    <property type="match status" value="1"/>
</dbReference>
<dbReference type="PROSITE" id="PS00857">
    <property type="entry name" value="PREPHENATE_DEHYDR_1"/>
    <property type="match status" value="1"/>
</dbReference>
<dbReference type="NCBIfam" id="NF008865">
    <property type="entry name" value="PRK11898.1"/>
    <property type="match status" value="1"/>
</dbReference>
<dbReference type="Pfam" id="PF01842">
    <property type="entry name" value="ACT"/>
    <property type="match status" value="1"/>
</dbReference>
<evidence type="ECO:0000256" key="3">
    <source>
        <dbReference type="ARBA" id="ARBA00022605"/>
    </source>
</evidence>
<dbReference type="PROSITE" id="PS00858">
    <property type="entry name" value="PREPHENATE_DEHYDR_2"/>
    <property type="match status" value="1"/>
</dbReference>
<evidence type="ECO:0000256" key="4">
    <source>
        <dbReference type="ARBA" id="ARBA00023141"/>
    </source>
</evidence>
<evidence type="ECO:0000256" key="2">
    <source>
        <dbReference type="ARBA" id="ARBA00013147"/>
    </source>
</evidence>
<dbReference type="GO" id="GO:0005737">
    <property type="term" value="C:cytoplasm"/>
    <property type="evidence" value="ECO:0007669"/>
    <property type="project" value="TreeGrafter"/>
</dbReference>
<evidence type="ECO:0000256" key="5">
    <source>
        <dbReference type="ARBA" id="ARBA00023222"/>
    </source>
</evidence>
<dbReference type="PANTHER" id="PTHR21022">
    <property type="entry name" value="PREPHENATE DEHYDRATASE P PROTEIN"/>
    <property type="match status" value="1"/>
</dbReference>
<dbReference type="AlphaFoldDB" id="A0A6J7GJG1"/>
<keyword evidence="3" id="KW-0028">Amino-acid biosynthesis</keyword>
<comment type="catalytic activity">
    <reaction evidence="7">
        <text>prephenate + H(+) = 3-phenylpyruvate + CO2 + H2O</text>
        <dbReference type="Rhea" id="RHEA:21648"/>
        <dbReference type="ChEBI" id="CHEBI:15377"/>
        <dbReference type="ChEBI" id="CHEBI:15378"/>
        <dbReference type="ChEBI" id="CHEBI:16526"/>
        <dbReference type="ChEBI" id="CHEBI:18005"/>
        <dbReference type="ChEBI" id="CHEBI:29934"/>
        <dbReference type="EC" id="4.2.1.51"/>
    </reaction>
</comment>
<dbReference type="GO" id="GO:0009094">
    <property type="term" value="P:L-phenylalanine biosynthetic process"/>
    <property type="evidence" value="ECO:0007669"/>
    <property type="project" value="UniProtKB-UniPathway"/>
</dbReference>
<dbReference type="PANTHER" id="PTHR21022:SF19">
    <property type="entry name" value="PREPHENATE DEHYDRATASE-RELATED"/>
    <property type="match status" value="1"/>
</dbReference>
<dbReference type="PIRSF" id="PIRSF001500">
    <property type="entry name" value="Chor_mut_pdt_Ppr"/>
    <property type="match status" value="1"/>
</dbReference>
<dbReference type="UniPathway" id="UPA00121">
    <property type="reaction ID" value="UER00345"/>
</dbReference>
<keyword evidence="6" id="KW-0456">Lyase</keyword>
<dbReference type="PROSITE" id="PS51671">
    <property type="entry name" value="ACT"/>
    <property type="match status" value="1"/>
</dbReference>
<dbReference type="SUPFAM" id="SSF53850">
    <property type="entry name" value="Periplasmic binding protein-like II"/>
    <property type="match status" value="1"/>
</dbReference>
<organism evidence="10">
    <name type="scientific">freshwater metagenome</name>
    <dbReference type="NCBI Taxonomy" id="449393"/>
    <lineage>
        <taxon>unclassified sequences</taxon>
        <taxon>metagenomes</taxon>
        <taxon>ecological metagenomes</taxon>
    </lineage>
</organism>
<dbReference type="FunFam" id="3.40.190.10:FF:000064">
    <property type="entry name" value="Prephenate dehydratase"/>
    <property type="match status" value="1"/>
</dbReference>
<dbReference type="CDD" id="cd13632">
    <property type="entry name" value="PBP2_Aa-PDT_like"/>
    <property type="match status" value="1"/>
</dbReference>
<name>A0A6J7GJG1_9ZZZZ</name>
<evidence type="ECO:0000259" key="8">
    <source>
        <dbReference type="PROSITE" id="PS51171"/>
    </source>
</evidence>
<dbReference type="InterPro" id="IPR008242">
    <property type="entry name" value="Chor_mutase/pphenate_deHydtase"/>
</dbReference>
<keyword evidence="5" id="KW-0584">Phenylalanine biosynthesis</keyword>
<dbReference type="CDD" id="cd04905">
    <property type="entry name" value="ACT_CM-PDT"/>
    <property type="match status" value="1"/>
</dbReference>